<dbReference type="PROSITE" id="PS50294">
    <property type="entry name" value="WD_REPEATS_REGION"/>
    <property type="match status" value="2"/>
</dbReference>
<feature type="compositionally biased region" description="Basic and acidic residues" evidence="2">
    <location>
        <begin position="55"/>
        <end position="68"/>
    </location>
</feature>
<evidence type="ECO:0000313" key="4">
    <source>
        <dbReference type="Proteomes" id="UP000694251"/>
    </source>
</evidence>
<feature type="compositionally biased region" description="Acidic residues" evidence="2">
    <location>
        <begin position="40"/>
        <end position="54"/>
    </location>
</feature>
<dbReference type="GO" id="GO:0005634">
    <property type="term" value="C:nucleus"/>
    <property type="evidence" value="ECO:0007669"/>
    <property type="project" value="TreeGrafter"/>
</dbReference>
<dbReference type="PANTHER" id="PTHR14091:SF5">
    <property type="entry name" value="TRANSDUCIN_WD40 REPEAT-LIKE SUPERFAMILY PROTEIN"/>
    <property type="match status" value="1"/>
</dbReference>
<feature type="repeat" description="WD" evidence="1">
    <location>
        <begin position="158"/>
        <end position="200"/>
    </location>
</feature>
<proteinExistence type="predicted"/>
<comment type="caution">
    <text evidence="3">The sequence shown here is derived from an EMBL/GenBank/DDBJ whole genome shotgun (WGS) entry which is preliminary data.</text>
</comment>
<feature type="repeat" description="WD" evidence="1">
    <location>
        <begin position="294"/>
        <end position="336"/>
    </location>
</feature>
<dbReference type="GO" id="GO:0006364">
    <property type="term" value="P:rRNA processing"/>
    <property type="evidence" value="ECO:0007669"/>
    <property type="project" value="InterPro"/>
</dbReference>
<dbReference type="InterPro" id="IPR044285">
    <property type="entry name" value="PWP1"/>
</dbReference>
<protein>
    <submittedName>
        <fullName evidence="3">WD40 repeat</fullName>
    </submittedName>
</protein>
<dbReference type="EMBL" id="JAEFBJ010000012">
    <property type="protein sequence ID" value="KAG7546980.1"/>
    <property type="molecule type" value="Genomic_DNA"/>
</dbReference>
<dbReference type="AlphaFoldDB" id="A0A8T1YLR1"/>
<dbReference type="PANTHER" id="PTHR14091">
    <property type="entry name" value="PERIODIC TRYPTOPHAN PROTEIN 1"/>
    <property type="match status" value="1"/>
</dbReference>
<dbReference type="PROSITE" id="PS50082">
    <property type="entry name" value="WD_REPEATS_2"/>
    <property type="match status" value="2"/>
</dbReference>
<dbReference type="FunFam" id="2.130.10.10:FF:000485">
    <property type="entry name" value="Putative WD repeat-containing protein C17D11.16"/>
    <property type="match status" value="1"/>
</dbReference>
<dbReference type="InterPro" id="IPR001680">
    <property type="entry name" value="WD40_rpt"/>
</dbReference>
<dbReference type="Proteomes" id="UP000694251">
    <property type="component" value="Chromosome 12"/>
</dbReference>
<dbReference type="PROSITE" id="PS00678">
    <property type="entry name" value="WD_REPEATS_1"/>
    <property type="match status" value="2"/>
</dbReference>
<gene>
    <name evidence="3" type="ORF">ISN44_As12g022710</name>
</gene>
<sequence length="390" mass="42919">MITALSWIPKGAAKAMPDRAGLPSKEEIEKLKESWKFVSGDEEEEETEDEEDNGEISHAKAVAEEFGKSSKSKNASSSMEVDAVDDGLKELDMDNYDEEDDEIEIFSSGRGDLYYKRNFLAVGSDQTPIIEIWDLDVRFEVLPCVQLGGQNEEGNYKEGSHTESVLGLAWNKEFRNILASASADKNVKVWDVATGTCKITMDHHTKKVQAVAWNHYAPEVLLSGSFDQTVVMKDGRQPSHSGFKWSVMSDVESLAWDPHSEHSFVVSLEDGTVMGFDVRQASTSASNSNPSFTINGHNEAATSVSYNISAPNLLATGSMDQSVKLWDLSNNEPSCIATHTPNAGGLFSIAFSMDNPFLLAMGGVRGELKFWDTLSDTNVSSRYGSRQFRP</sequence>
<accession>A0A8T1YLR1</accession>
<dbReference type="SMART" id="SM00320">
    <property type="entry name" value="WD40"/>
    <property type="match status" value="5"/>
</dbReference>
<dbReference type="OrthoDB" id="270624at2759"/>
<reference evidence="3 4" key="1">
    <citation type="submission" date="2020-12" db="EMBL/GenBank/DDBJ databases">
        <title>Concerted genomic and epigenomic changes stabilize Arabidopsis allopolyploids.</title>
        <authorList>
            <person name="Chen Z."/>
        </authorList>
    </citation>
    <scope>NUCLEOTIDE SEQUENCE [LARGE SCALE GENOMIC DNA]</scope>
    <source>
        <strain evidence="3">As9502</strain>
        <tissue evidence="3">Leaf</tissue>
    </source>
</reference>
<feature type="region of interest" description="Disordered" evidence="2">
    <location>
        <begin position="33"/>
        <end position="82"/>
    </location>
</feature>
<name>A0A8T1YLR1_ARASU</name>
<evidence type="ECO:0000256" key="2">
    <source>
        <dbReference type="SAM" id="MobiDB-lite"/>
    </source>
</evidence>
<keyword evidence="1" id="KW-0853">WD repeat</keyword>
<evidence type="ECO:0000256" key="1">
    <source>
        <dbReference type="PROSITE-ProRule" id="PRU00221"/>
    </source>
</evidence>
<keyword evidence="4" id="KW-1185">Reference proteome</keyword>
<dbReference type="InterPro" id="IPR019775">
    <property type="entry name" value="WD40_repeat_CS"/>
</dbReference>
<organism evidence="3 4">
    <name type="scientific">Arabidopsis suecica</name>
    <name type="common">Swedish thale-cress</name>
    <name type="synonym">Cardaminopsis suecica</name>
    <dbReference type="NCBI Taxonomy" id="45249"/>
    <lineage>
        <taxon>Eukaryota</taxon>
        <taxon>Viridiplantae</taxon>
        <taxon>Streptophyta</taxon>
        <taxon>Embryophyta</taxon>
        <taxon>Tracheophyta</taxon>
        <taxon>Spermatophyta</taxon>
        <taxon>Magnoliopsida</taxon>
        <taxon>eudicotyledons</taxon>
        <taxon>Gunneridae</taxon>
        <taxon>Pentapetalae</taxon>
        <taxon>rosids</taxon>
        <taxon>malvids</taxon>
        <taxon>Brassicales</taxon>
        <taxon>Brassicaceae</taxon>
        <taxon>Camelineae</taxon>
        <taxon>Arabidopsis</taxon>
    </lineage>
</organism>
<dbReference type="Pfam" id="PF00400">
    <property type="entry name" value="WD40"/>
    <property type="match status" value="3"/>
</dbReference>
<evidence type="ECO:0000313" key="3">
    <source>
        <dbReference type="EMBL" id="KAG7546980.1"/>
    </source>
</evidence>